<accession>A0A0K2SII6</accession>
<dbReference type="InterPro" id="IPR015867">
    <property type="entry name" value="N-reg_PII/ATP_PRibTrfase_C"/>
</dbReference>
<dbReference type="PANTHER" id="PTHR23419">
    <property type="entry name" value="DIVALENT CATION TOLERANCE CUTA-RELATED"/>
    <property type="match status" value="1"/>
</dbReference>
<dbReference type="Gene3D" id="3.30.70.120">
    <property type="match status" value="1"/>
</dbReference>
<dbReference type="STRING" id="1555112.LIP_1084"/>
<dbReference type="AlphaFoldDB" id="A0A0K2SII6"/>
<dbReference type="Proteomes" id="UP000065807">
    <property type="component" value="Chromosome"/>
</dbReference>
<organism evidence="2 3">
    <name type="scientific">Limnochorda pilosa</name>
    <dbReference type="NCBI Taxonomy" id="1555112"/>
    <lineage>
        <taxon>Bacteria</taxon>
        <taxon>Bacillati</taxon>
        <taxon>Bacillota</taxon>
        <taxon>Limnochordia</taxon>
        <taxon>Limnochordales</taxon>
        <taxon>Limnochordaceae</taxon>
        <taxon>Limnochorda</taxon>
    </lineage>
</organism>
<evidence type="ECO:0000313" key="3">
    <source>
        <dbReference type="Proteomes" id="UP000065807"/>
    </source>
</evidence>
<evidence type="ECO:0008006" key="4">
    <source>
        <dbReference type="Google" id="ProtNLM"/>
    </source>
</evidence>
<dbReference type="InterPro" id="IPR011322">
    <property type="entry name" value="N-reg_PII-like_a/b"/>
</dbReference>
<keyword evidence="3" id="KW-1185">Reference proteome</keyword>
<dbReference type="SUPFAM" id="SSF54913">
    <property type="entry name" value="GlnB-like"/>
    <property type="match status" value="1"/>
</dbReference>
<dbReference type="Pfam" id="PF03091">
    <property type="entry name" value="CutA1"/>
    <property type="match status" value="1"/>
</dbReference>
<dbReference type="GO" id="GO:0005507">
    <property type="term" value="F:copper ion binding"/>
    <property type="evidence" value="ECO:0007669"/>
    <property type="project" value="TreeGrafter"/>
</dbReference>
<dbReference type="RefSeq" id="WP_198409732.1">
    <property type="nucleotide sequence ID" value="NZ_AP014924.1"/>
</dbReference>
<name>A0A0K2SII6_LIMPI</name>
<reference evidence="3" key="1">
    <citation type="submission" date="2015-07" db="EMBL/GenBank/DDBJ databases">
        <title>Complete genome sequence and phylogenetic analysis of Limnochorda pilosa.</title>
        <authorList>
            <person name="Watanabe M."/>
            <person name="Kojima H."/>
            <person name="Fukui M."/>
        </authorList>
    </citation>
    <scope>NUCLEOTIDE SEQUENCE [LARGE SCALE GENOMIC DNA]</scope>
    <source>
        <strain evidence="3">HC45</strain>
    </source>
</reference>
<dbReference type="EMBL" id="AP014924">
    <property type="protein sequence ID" value="BAS26941.1"/>
    <property type="molecule type" value="Genomic_DNA"/>
</dbReference>
<gene>
    <name evidence="2" type="ORF">LIP_1084</name>
</gene>
<comment type="similarity">
    <text evidence="1">Belongs to the CutA family.</text>
</comment>
<dbReference type="PANTHER" id="PTHR23419:SF8">
    <property type="entry name" value="FI09726P"/>
    <property type="match status" value="1"/>
</dbReference>
<dbReference type="InterPro" id="IPR004323">
    <property type="entry name" value="Ion_tolerance_CutA"/>
</dbReference>
<protein>
    <recommendedName>
        <fullName evidence="4">Divalent-cation tolerance protein CutA</fullName>
    </recommendedName>
</protein>
<sequence length="124" mass="13629">MQEEPVGHVVSGETPSLEAAQVVLVYVTAPTPDEGERMAQRLVEERLAACVNVVGGVASFYWWEGLVQREGEVLLLVKTRAAVLERLVARVRELSSYEVPASSALPVVGGNPEYLRWVVREVRA</sequence>
<reference evidence="3" key="2">
    <citation type="journal article" date="2016" name="Int. J. Syst. Evol. Microbiol.">
        <title>Complete genome sequence and cell structure of Limnochorda pilosa, a Gram-negative spore-former within the phylum Firmicutes.</title>
        <authorList>
            <person name="Watanabe M."/>
            <person name="Kojima H."/>
            <person name="Fukui M."/>
        </authorList>
    </citation>
    <scope>NUCLEOTIDE SEQUENCE [LARGE SCALE GENOMIC DNA]</scope>
    <source>
        <strain evidence="3">HC45</strain>
    </source>
</reference>
<evidence type="ECO:0000313" key="2">
    <source>
        <dbReference type="EMBL" id="BAS26941.1"/>
    </source>
</evidence>
<dbReference type="GO" id="GO:0010038">
    <property type="term" value="P:response to metal ion"/>
    <property type="evidence" value="ECO:0007669"/>
    <property type="project" value="InterPro"/>
</dbReference>
<evidence type="ECO:0000256" key="1">
    <source>
        <dbReference type="ARBA" id="ARBA00010169"/>
    </source>
</evidence>
<proteinExistence type="inferred from homology"/>
<dbReference type="KEGG" id="lpil:LIP_1084"/>